<keyword evidence="2" id="KW-1185">Reference proteome</keyword>
<dbReference type="OrthoDB" id="3776571at2759"/>
<organism evidence="1 2">
    <name type="scientific">Didymosphaeria variabile</name>
    <dbReference type="NCBI Taxonomy" id="1932322"/>
    <lineage>
        <taxon>Eukaryota</taxon>
        <taxon>Fungi</taxon>
        <taxon>Dikarya</taxon>
        <taxon>Ascomycota</taxon>
        <taxon>Pezizomycotina</taxon>
        <taxon>Dothideomycetes</taxon>
        <taxon>Pleosporomycetidae</taxon>
        <taxon>Pleosporales</taxon>
        <taxon>Massarineae</taxon>
        <taxon>Didymosphaeriaceae</taxon>
        <taxon>Didymosphaeria</taxon>
    </lineage>
</organism>
<evidence type="ECO:0000313" key="2">
    <source>
        <dbReference type="Proteomes" id="UP001140513"/>
    </source>
</evidence>
<sequence length="294" mass="33793">MLREHFAYVPGVLEQQVKEHMTDSAQGRDALMLVMDEFQAAGVQEMATVLPVHQLKLAERMLEINTRLAVETAFDRLRFIKKVPDGLKTDLLLMVSSCLIRLNRDQEAYNYLRHWTSPDAIADHDSSGPPKIFWNKSDYDLLESPELFYDKAPSMAFMGTVFLLKLRILQSLEIAQEWKEMMGDDMDREAIEQVRKSGSGPITKEHIQAGKLEDNANRLIHDLGQMYAFVKEGQSDFWIKLPTTHQSLEPRHDCTGLETWPMLHCYRAFADTERGLEYLRSFTEVGEKISASTH</sequence>
<proteinExistence type="predicted"/>
<dbReference type="GeneID" id="80911735"/>
<dbReference type="RefSeq" id="XP_056068519.1">
    <property type="nucleotide sequence ID" value="XM_056216963.1"/>
</dbReference>
<gene>
    <name evidence="1" type="ORF">N0V89_008205</name>
</gene>
<dbReference type="AlphaFoldDB" id="A0A9W8XH58"/>
<comment type="caution">
    <text evidence="1">The sequence shown here is derived from an EMBL/GenBank/DDBJ whole genome shotgun (WGS) entry which is preliminary data.</text>
</comment>
<dbReference type="Proteomes" id="UP001140513">
    <property type="component" value="Unassembled WGS sequence"/>
</dbReference>
<evidence type="ECO:0000313" key="1">
    <source>
        <dbReference type="EMBL" id="KAJ4349589.1"/>
    </source>
</evidence>
<name>A0A9W8XH58_9PLEO</name>
<protein>
    <submittedName>
        <fullName evidence="1">Uncharacterized protein</fullName>
    </submittedName>
</protein>
<reference evidence="1" key="1">
    <citation type="submission" date="2022-10" db="EMBL/GenBank/DDBJ databases">
        <title>Tapping the CABI collections for fungal endophytes: first genome assemblies for Collariella, Neodidymelliopsis, Ascochyta clinopodiicola, Didymella pomorum, Didymosphaeria variabile, Neocosmospora piperis and Neocucurbitaria cava.</title>
        <authorList>
            <person name="Hill R."/>
        </authorList>
    </citation>
    <scope>NUCLEOTIDE SEQUENCE</scope>
    <source>
        <strain evidence="1">IMI 356815</strain>
    </source>
</reference>
<dbReference type="EMBL" id="JAPEUX010000006">
    <property type="protein sequence ID" value="KAJ4349589.1"/>
    <property type="molecule type" value="Genomic_DNA"/>
</dbReference>
<accession>A0A9W8XH58</accession>